<evidence type="ECO:0000313" key="1">
    <source>
        <dbReference type="EMBL" id="QJA50405.1"/>
    </source>
</evidence>
<protein>
    <submittedName>
        <fullName evidence="1">Uncharacterized protein</fullName>
    </submittedName>
</protein>
<name>A0A6H1ZT00_9ZZZZ</name>
<dbReference type="EMBL" id="MT144749">
    <property type="protein sequence ID" value="QJH98712.1"/>
    <property type="molecule type" value="Genomic_DNA"/>
</dbReference>
<gene>
    <name evidence="1" type="ORF">TM448A01747_0008</name>
    <name evidence="2" type="ORF">TM448B01375_0013</name>
</gene>
<organism evidence="1">
    <name type="scientific">viral metagenome</name>
    <dbReference type="NCBI Taxonomy" id="1070528"/>
    <lineage>
        <taxon>unclassified sequences</taxon>
        <taxon>metagenomes</taxon>
        <taxon>organismal metagenomes</taxon>
    </lineage>
</organism>
<dbReference type="AlphaFoldDB" id="A0A6H1ZT00"/>
<proteinExistence type="predicted"/>
<evidence type="ECO:0000313" key="2">
    <source>
        <dbReference type="EMBL" id="QJH98712.1"/>
    </source>
</evidence>
<sequence>MSPQVTVKRTEMQVPTIDDPERKVYMIEYRSGELPPRFLYLGVKEWTKEKEAALIKADIEKRLKAPEEILEI</sequence>
<reference evidence="1" key="1">
    <citation type="submission" date="2020-03" db="EMBL/GenBank/DDBJ databases">
        <title>The deep terrestrial virosphere.</title>
        <authorList>
            <person name="Holmfeldt K."/>
            <person name="Nilsson E."/>
            <person name="Simone D."/>
            <person name="Lopez-Fernandez M."/>
            <person name="Wu X."/>
            <person name="de Brujin I."/>
            <person name="Lundin D."/>
            <person name="Andersson A."/>
            <person name="Bertilsson S."/>
            <person name="Dopson M."/>
        </authorList>
    </citation>
    <scope>NUCLEOTIDE SEQUENCE</scope>
    <source>
        <strain evidence="1">TM448A01747</strain>
        <strain evidence="2">TM448B01375</strain>
    </source>
</reference>
<accession>A0A6H1ZT00</accession>
<dbReference type="EMBL" id="MT144193">
    <property type="protein sequence ID" value="QJA50405.1"/>
    <property type="molecule type" value="Genomic_DNA"/>
</dbReference>